<dbReference type="RefSeq" id="WP_347436869.1">
    <property type="nucleotide sequence ID" value="NZ_CP089291.1"/>
</dbReference>
<feature type="compositionally biased region" description="Basic and acidic residues" evidence="1">
    <location>
        <begin position="456"/>
        <end position="472"/>
    </location>
</feature>
<dbReference type="PANTHER" id="PTHR39179">
    <property type="entry name" value="SPORE COAT PROTEIN I"/>
    <property type="match status" value="1"/>
</dbReference>
<protein>
    <submittedName>
        <fullName evidence="3">CotS family spore coat protein</fullName>
    </submittedName>
</protein>
<dbReference type="InterPro" id="IPR011009">
    <property type="entry name" value="Kinase-like_dom_sf"/>
</dbReference>
<gene>
    <name evidence="3" type="ORF">LSG31_20310</name>
</gene>
<evidence type="ECO:0000313" key="4">
    <source>
        <dbReference type="Proteomes" id="UP000830167"/>
    </source>
</evidence>
<proteinExistence type="predicted"/>
<dbReference type="InterPro" id="IPR047175">
    <property type="entry name" value="CotS-like"/>
</dbReference>
<name>A0ABY4CI23_9BACL</name>
<evidence type="ECO:0000313" key="3">
    <source>
        <dbReference type="EMBL" id="UOF90176.1"/>
    </source>
</evidence>
<dbReference type="Gene3D" id="3.30.200.20">
    <property type="entry name" value="Phosphorylase Kinase, domain 1"/>
    <property type="match status" value="1"/>
</dbReference>
<keyword evidence="3" id="KW-0167">Capsid protein</keyword>
<evidence type="ECO:0000256" key="1">
    <source>
        <dbReference type="SAM" id="MobiDB-lite"/>
    </source>
</evidence>
<dbReference type="NCBIfam" id="TIGR02906">
    <property type="entry name" value="spore_CotS"/>
    <property type="match status" value="1"/>
</dbReference>
<accession>A0ABY4CI23</accession>
<dbReference type="Gene3D" id="3.90.1200.10">
    <property type="match status" value="1"/>
</dbReference>
<dbReference type="Proteomes" id="UP000830167">
    <property type="component" value="Chromosome"/>
</dbReference>
<feature type="compositionally biased region" description="Basic residues" evidence="1">
    <location>
        <begin position="434"/>
        <end position="455"/>
    </location>
</feature>
<dbReference type="SUPFAM" id="SSF56112">
    <property type="entry name" value="Protein kinase-like (PK-like)"/>
    <property type="match status" value="1"/>
</dbReference>
<dbReference type="InterPro" id="IPR002575">
    <property type="entry name" value="Aminoglycoside_PTrfase"/>
</dbReference>
<feature type="domain" description="Aminoglycoside phosphotransferase" evidence="2">
    <location>
        <begin position="54"/>
        <end position="268"/>
    </location>
</feature>
<keyword evidence="3" id="KW-0946">Virion</keyword>
<dbReference type="Pfam" id="PF01636">
    <property type="entry name" value="APH"/>
    <property type="match status" value="1"/>
</dbReference>
<dbReference type="EMBL" id="CP089291">
    <property type="protein sequence ID" value="UOF90176.1"/>
    <property type="molecule type" value="Genomic_DNA"/>
</dbReference>
<evidence type="ECO:0000259" key="2">
    <source>
        <dbReference type="Pfam" id="PF01636"/>
    </source>
</evidence>
<dbReference type="InterPro" id="IPR014255">
    <property type="entry name" value="Spore_coat_CotS"/>
</dbReference>
<dbReference type="PANTHER" id="PTHR39179:SF3">
    <property type="entry name" value="COTS-RELATED PROTEIN"/>
    <property type="match status" value="1"/>
</dbReference>
<organism evidence="3 4">
    <name type="scientific">Fodinisporobacter ferrooxydans</name>
    <dbReference type="NCBI Taxonomy" id="2901836"/>
    <lineage>
        <taxon>Bacteria</taxon>
        <taxon>Bacillati</taxon>
        <taxon>Bacillota</taxon>
        <taxon>Bacilli</taxon>
        <taxon>Bacillales</taxon>
        <taxon>Alicyclobacillaceae</taxon>
        <taxon>Fodinisporobacter</taxon>
    </lineage>
</organism>
<keyword evidence="4" id="KW-1185">Reference proteome</keyword>
<sequence>MTSKSRWETEDWADIVIAYGADPDVISEYDFSPLRVKMVRNVLRLRGANGDRMFKKVAYSDTRLAFVHGVVEHVYHNGYPYVPRFIRNKFGDAYVLDHSGQYYMTDWLPGRELELRKPQQLEQMAENLARFHKAAAGYQSSEPLFESKDDVSSQWRRYLAKLQSYRQAILQKHTPDEFDRLFLENWDYITEMIEDALFQLHHSPYPELIANARAAQQICHGSISRQNILADDERMYFVDFDHCHYGPVIQDLAALLHRYMPRCEWDEDVVLGIVDRYKEVRKLSNEELQVLNVYLQFPVRPVQVIEWYYEKLKNWDLDTYVDELLKSLDRDEDRDDFVDVMAEYYGIELYDGVSLQSANPAVPADGIANQEPLFTTAAGLAAQSLETDRAIEKHAHAEVPISWSAESSSVILDNEEDQREMNRPLFQSAQEKVRSKRKHRMVREKSPHAKGKHSRAKEQSTAEHSFGKEKKQGIWVDTQHIRRPVQSHDDISED</sequence>
<reference evidence="3" key="1">
    <citation type="submission" date="2021-12" db="EMBL/GenBank/DDBJ databases">
        <title>Alicyclobacillaceae gen. nov., sp. nov., isolated from chalcocite enrichment system.</title>
        <authorList>
            <person name="Jiang Z."/>
        </authorList>
    </citation>
    <scope>NUCLEOTIDE SEQUENCE</scope>
    <source>
        <strain evidence="3">MYW30-H2</strain>
    </source>
</reference>
<feature type="region of interest" description="Disordered" evidence="1">
    <location>
        <begin position="429"/>
        <end position="494"/>
    </location>
</feature>